<dbReference type="RefSeq" id="WP_343769494.1">
    <property type="nucleotide sequence ID" value="NZ_BAAACF010000001.1"/>
</dbReference>
<feature type="transmembrane region" description="Helical" evidence="6">
    <location>
        <begin position="378"/>
        <end position="398"/>
    </location>
</feature>
<evidence type="ECO:0000313" key="8">
    <source>
        <dbReference type="Proteomes" id="UP001500339"/>
    </source>
</evidence>
<name>A0ABN1J198_9CLOT</name>
<sequence length="446" mass="48517">MQTQVNQGTEKTAKFASKWGFILACVGSAVGMANVWGFPYKLGSNGGGAFLVAYLIFTVIFSYVGLSAEYAIGRRAKTGTLGAYENAWKSGGKEGIGKVVGWLPLAGSMCIAIGYAAIISYVLKGWTQSVTGSLMTVDPGPWFESFAMTDYSVVPYHLIVVVGTLLTLTLGADSIEKTNKVMMPLFFILFVILAIRVAFLPGAAEGYKFMFTPRWEALKDPMVWIWAMGQAFFSLSVTGSGMIVYGAYLSDGEDIVDGAKNTAIFDTIAAMVAALVIIPACFAYNVDVAGGPGLLFVTLPKILQNIPMGRLFAIILFTAVVFGGVSSLQNMFEVVGESLMYKFPKLKRVPMLVLLCIVCFGIGVNMEPIFKWGPWMDIVSIYIIPIGATLGAISWFWIMKKEDLLNEINLGAKKKQGDLWYNLGKFVYVPFATILCLVALFMKVAF</sequence>
<evidence type="ECO:0000313" key="7">
    <source>
        <dbReference type="EMBL" id="GAA0725735.1"/>
    </source>
</evidence>
<dbReference type="Proteomes" id="UP001500339">
    <property type="component" value="Unassembled WGS sequence"/>
</dbReference>
<dbReference type="PANTHER" id="PTHR42948:SF1">
    <property type="entry name" value="TRANSPORTER"/>
    <property type="match status" value="1"/>
</dbReference>
<evidence type="ECO:0000256" key="3">
    <source>
        <dbReference type="ARBA" id="ARBA00022692"/>
    </source>
</evidence>
<evidence type="ECO:0000256" key="4">
    <source>
        <dbReference type="ARBA" id="ARBA00022989"/>
    </source>
</evidence>
<proteinExistence type="predicted"/>
<feature type="transmembrane region" description="Helical" evidence="6">
    <location>
        <begin position="306"/>
        <end position="328"/>
    </location>
</feature>
<keyword evidence="8" id="KW-1185">Reference proteome</keyword>
<dbReference type="Pfam" id="PF00209">
    <property type="entry name" value="SNF"/>
    <property type="match status" value="2"/>
</dbReference>
<evidence type="ECO:0000256" key="2">
    <source>
        <dbReference type="ARBA" id="ARBA00022448"/>
    </source>
</evidence>
<dbReference type="PROSITE" id="PS50267">
    <property type="entry name" value="NA_NEUROTRAN_SYMP_3"/>
    <property type="match status" value="1"/>
</dbReference>
<dbReference type="NCBIfam" id="NF037979">
    <property type="entry name" value="Na_transp"/>
    <property type="match status" value="1"/>
</dbReference>
<reference evidence="7 8" key="1">
    <citation type="journal article" date="2019" name="Int. J. Syst. Evol. Microbiol.">
        <title>The Global Catalogue of Microorganisms (GCM) 10K type strain sequencing project: providing services to taxonomists for standard genome sequencing and annotation.</title>
        <authorList>
            <consortium name="The Broad Institute Genomics Platform"/>
            <consortium name="The Broad Institute Genome Sequencing Center for Infectious Disease"/>
            <person name="Wu L."/>
            <person name="Ma J."/>
        </authorList>
    </citation>
    <scope>NUCLEOTIDE SEQUENCE [LARGE SCALE GENOMIC DNA]</scope>
    <source>
        <strain evidence="7 8">JCM 1405</strain>
    </source>
</reference>
<feature type="transmembrane region" description="Helical" evidence="6">
    <location>
        <begin position="349"/>
        <end position="366"/>
    </location>
</feature>
<feature type="transmembrane region" description="Helical" evidence="6">
    <location>
        <begin position="46"/>
        <end position="66"/>
    </location>
</feature>
<feature type="transmembrane region" description="Helical" evidence="6">
    <location>
        <begin position="262"/>
        <end position="286"/>
    </location>
</feature>
<dbReference type="SUPFAM" id="SSF161070">
    <property type="entry name" value="SNF-like"/>
    <property type="match status" value="1"/>
</dbReference>
<keyword evidence="5 6" id="KW-0472">Membrane</keyword>
<comment type="subcellular location">
    <subcellularLocation>
        <location evidence="1">Membrane</location>
        <topology evidence="1">Multi-pass membrane protein</topology>
    </subcellularLocation>
</comment>
<comment type="caution">
    <text evidence="7">The sequence shown here is derived from an EMBL/GenBank/DDBJ whole genome shotgun (WGS) entry which is preliminary data.</text>
</comment>
<keyword evidence="4 6" id="KW-1133">Transmembrane helix</keyword>
<feature type="transmembrane region" description="Helical" evidence="6">
    <location>
        <begin position="21"/>
        <end position="40"/>
    </location>
</feature>
<keyword evidence="3 6" id="KW-0812">Transmembrane</keyword>
<feature type="transmembrane region" description="Helical" evidence="6">
    <location>
        <begin position="99"/>
        <end position="123"/>
    </location>
</feature>
<gene>
    <name evidence="7" type="ORF">GCM10008905_21570</name>
</gene>
<dbReference type="InterPro" id="IPR037272">
    <property type="entry name" value="SNS_sf"/>
</dbReference>
<dbReference type="PANTHER" id="PTHR42948">
    <property type="entry name" value="TRANSPORTER"/>
    <property type="match status" value="1"/>
</dbReference>
<evidence type="ECO:0000256" key="6">
    <source>
        <dbReference type="SAM" id="Phobius"/>
    </source>
</evidence>
<feature type="transmembrane region" description="Helical" evidence="6">
    <location>
        <begin position="153"/>
        <end position="172"/>
    </location>
</feature>
<dbReference type="PRINTS" id="PR00176">
    <property type="entry name" value="NANEUSMPORT"/>
</dbReference>
<protein>
    <submittedName>
        <fullName evidence="7">Sodium-dependent transporter</fullName>
    </submittedName>
</protein>
<feature type="transmembrane region" description="Helical" evidence="6">
    <location>
        <begin position="419"/>
        <end position="442"/>
    </location>
</feature>
<feature type="transmembrane region" description="Helical" evidence="6">
    <location>
        <begin position="224"/>
        <end position="250"/>
    </location>
</feature>
<organism evidence="7 8">
    <name type="scientific">Clostridium malenominatum</name>
    <dbReference type="NCBI Taxonomy" id="1539"/>
    <lineage>
        <taxon>Bacteria</taxon>
        <taxon>Bacillati</taxon>
        <taxon>Bacillota</taxon>
        <taxon>Clostridia</taxon>
        <taxon>Eubacteriales</taxon>
        <taxon>Clostridiaceae</taxon>
        <taxon>Clostridium</taxon>
    </lineage>
</organism>
<dbReference type="CDD" id="cd10336">
    <property type="entry name" value="SLC6sbd_Tyt1-Like"/>
    <property type="match status" value="1"/>
</dbReference>
<dbReference type="InterPro" id="IPR000175">
    <property type="entry name" value="Na/ntran_symport"/>
</dbReference>
<evidence type="ECO:0000256" key="1">
    <source>
        <dbReference type="ARBA" id="ARBA00004141"/>
    </source>
</evidence>
<keyword evidence="2" id="KW-0813">Transport</keyword>
<evidence type="ECO:0000256" key="5">
    <source>
        <dbReference type="ARBA" id="ARBA00023136"/>
    </source>
</evidence>
<dbReference type="EMBL" id="BAAACF010000001">
    <property type="protein sequence ID" value="GAA0725735.1"/>
    <property type="molecule type" value="Genomic_DNA"/>
</dbReference>
<accession>A0ABN1J198</accession>
<dbReference type="InterPro" id="IPR047218">
    <property type="entry name" value="YocR/YhdH-like"/>
</dbReference>
<feature type="transmembrane region" description="Helical" evidence="6">
    <location>
        <begin position="184"/>
        <end position="204"/>
    </location>
</feature>